<dbReference type="RefSeq" id="WP_106925597.1">
    <property type="nucleotide sequence ID" value="NZ_PYFT01000001.1"/>
</dbReference>
<evidence type="ECO:0000313" key="1">
    <source>
        <dbReference type="EMBL" id="PSR52202.1"/>
    </source>
</evidence>
<proteinExistence type="predicted"/>
<comment type="caution">
    <text evidence="1">The sequence shown here is derived from an EMBL/GenBank/DDBJ whole genome shotgun (WGS) entry which is preliminary data.</text>
</comment>
<dbReference type="Proteomes" id="UP000240357">
    <property type="component" value="Unassembled WGS sequence"/>
</dbReference>
<reference evidence="1 2" key="1">
    <citation type="submission" date="2018-03" db="EMBL/GenBank/DDBJ databases">
        <title>Adhaeribacter sp. HMF7605 Genome sequencing and assembly.</title>
        <authorList>
            <person name="Kang H."/>
            <person name="Kang J."/>
            <person name="Cha I."/>
            <person name="Kim H."/>
            <person name="Joh K."/>
        </authorList>
    </citation>
    <scope>NUCLEOTIDE SEQUENCE [LARGE SCALE GENOMIC DNA]</scope>
    <source>
        <strain evidence="1 2">HMF7605</strain>
    </source>
</reference>
<organism evidence="1 2">
    <name type="scientific">Adhaeribacter arboris</name>
    <dbReference type="NCBI Taxonomy" id="2072846"/>
    <lineage>
        <taxon>Bacteria</taxon>
        <taxon>Pseudomonadati</taxon>
        <taxon>Bacteroidota</taxon>
        <taxon>Cytophagia</taxon>
        <taxon>Cytophagales</taxon>
        <taxon>Hymenobacteraceae</taxon>
        <taxon>Adhaeribacter</taxon>
    </lineage>
</organism>
<keyword evidence="2" id="KW-1185">Reference proteome</keyword>
<gene>
    <name evidence="1" type="ORF">AHMF7605_01030</name>
</gene>
<name>A0A2T2Y9L1_9BACT</name>
<protein>
    <submittedName>
        <fullName evidence="1">Dessication-associated protein</fullName>
    </submittedName>
</protein>
<dbReference type="OrthoDB" id="954262at2"/>
<evidence type="ECO:0000313" key="2">
    <source>
        <dbReference type="Proteomes" id="UP000240357"/>
    </source>
</evidence>
<accession>A0A2T2Y9L1</accession>
<dbReference type="Pfam" id="PF13668">
    <property type="entry name" value="Ferritin_2"/>
    <property type="match status" value="1"/>
</dbReference>
<dbReference type="AlphaFoldDB" id="A0A2T2Y9L1"/>
<dbReference type="SUPFAM" id="SSF47240">
    <property type="entry name" value="Ferritin-like"/>
    <property type="match status" value="1"/>
</dbReference>
<sequence length="277" mass="30138">MNIPNLLTQIEKVDPEIYERLDSRRAIFKHFAGFGKKLAVAAVPLAFSSMLNKAYGQTNRSVTDVLKFAYLLENLEAEFYKQAAAKDIFLTPAGKGAFETIRNHEVAHVAFLKTALGADAPTYTADTFDYDAGGLLGGKTFTDYATMLAVAQAFEDTGVRAYKGQAAFLISNNDVLQAALQIHSIEARHAAHIRRMRRDMAAMPANQKPWITGKDLGGLPSIIQPVYDGEELTTQATVKITGTFGGITISEAAASEAFDEPLTTEQVTAIVTPFLKK</sequence>
<dbReference type="EMBL" id="PYFT01000001">
    <property type="protein sequence ID" value="PSR52202.1"/>
    <property type="molecule type" value="Genomic_DNA"/>
</dbReference>
<dbReference type="InterPro" id="IPR009078">
    <property type="entry name" value="Ferritin-like_SF"/>
</dbReference>